<proteinExistence type="predicted"/>
<evidence type="ECO:0000256" key="1">
    <source>
        <dbReference type="SAM" id="SignalP"/>
    </source>
</evidence>
<keyword evidence="3" id="KW-0378">Hydrolase</keyword>
<reference evidence="3 4" key="1">
    <citation type="submission" date="2024-09" db="EMBL/GenBank/DDBJ databases">
        <title>Novel species of the genus Pelomonas and Roseateles isolated from streams.</title>
        <authorList>
            <person name="Lu H."/>
        </authorList>
    </citation>
    <scope>NUCLEOTIDE SEQUENCE [LARGE SCALE GENOMIC DNA]</scope>
    <source>
        <strain evidence="3 4">BYS96W</strain>
    </source>
</reference>
<protein>
    <submittedName>
        <fullName evidence="3">NF038122 family metalloprotease</fullName>
    </submittedName>
</protein>
<dbReference type="RefSeq" id="WP_394487223.1">
    <property type="nucleotide sequence ID" value="NZ_JBIGIA010000004.1"/>
</dbReference>
<dbReference type="InterPro" id="IPR013424">
    <property type="entry name" value="Ice-binding_C"/>
</dbReference>
<gene>
    <name evidence="3" type="ORF">ACG00X_06475</name>
</gene>
<keyword evidence="1" id="KW-0732">Signal</keyword>
<evidence type="ECO:0000313" key="4">
    <source>
        <dbReference type="Proteomes" id="UP001606305"/>
    </source>
</evidence>
<keyword evidence="3" id="KW-0645">Protease</keyword>
<dbReference type="SUPFAM" id="SSF55486">
    <property type="entry name" value="Metalloproteases ('zincins'), catalytic domain"/>
    <property type="match status" value="1"/>
</dbReference>
<keyword evidence="3" id="KW-0482">Metalloprotease</keyword>
<dbReference type="EMBL" id="JBIGIA010000004">
    <property type="protein sequence ID" value="MFG6456473.1"/>
    <property type="molecule type" value="Genomic_DNA"/>
</dbReference>
<evidence type="ECO:0000313" key="3">
    <source>
        <dbReference type="EMBL" id="MFG6456473.1"/>
    </source>
</evidence>
<comment type="caution">
    <text evidence="3">The sequence shown here is derived from an EMBL/GenBank/DDBJ whole genome shotgun (WGS) entry which is preliminary data.</text>
</comment>
<dbReference type="NCBIfam" id="NF038122">
    <property type="entry name" value="metallo_LGF"/>
    <property type="match status" value="1"/>
</dbReference>
<accession>A0ABW7G3H1</accession>
<dbReference type="NCBIfam" id="TIGR02595">
    <property type="entry name" value="PEP_CTERM"/>
    <property type="match status" value="1"/>
</dbReference>
<keyword evidence="4" id="KW-1185">Reference proteome</keyword>
<feature type="signal peptide" evidence="1">
    <location>
        <begin position="1"/>
        <end position="27"/>
    </location>
</feature>
<feature type="domain" description="Ice-binding protein C-terminal" evidence="2">
    <location>
        <begin position="329"/>
        <end position="353"/>
    </location>
</feature>
<organism evidence="3 4">
    <name type="scientific">Pelomonas nitida</name>
    <dbReference type="NCBI Taxonomy" id="3299027"/>
    <lineage>
        <taxon>Bacteria</taxon>
        <taxon>Pseudomonadati</taxon>
        <taxon>Pseudomonadota</taxon>
        <taxon>Betaproteobacteria</taxon>
        <taxon>Burkholderiales</taxon>
        <taxon>Sphaerotilaceae</taxon>
        <taxon>Roseateles</taxon>
    </lineage>
</organism>
<name>A0ABW7G3H1_9BURK</name>
<dbReference type="Proteomes" id="UP001606305">
    <property type="component" value="Unassembled WGS sequence"/>
</dbReference>
<dbReference type="Pfam" id="PF07589">
    <property type="entry name" value="PEP-CTERM"/>
    <property type="match status" value="1"/>
</dbReference>
<feature type="chain" id="PRO_5045577320" evidence="1">
    <location>
        <begin position="28"/>
        <end position="354"/>
    </location>
</feature>
<sequence>MFAPLSRRPAALLLAAGLAWGAPGAQALNIVFNDVGTTAMSGQQFAAFEAAAAFWENRLSDSVTVYINIGFDNLGTTALGTTSWAQREVGYGELRSLLTADATSAVDASAVAHLQPGGSLSFIATQTNLSTRLDRDGSANNSRLKLTTANAKALGLNATTSIANPDATIRFSSSYASSFDYSRASGLAFDQIDFVSLAEHEIGHALGFVSGVDSIDACISQATHCGAIRGLEGRAWYTALDLFRYSAPGTLNLSVGSGAQPYFSVDGGETALQSFATGRNHGDGTQASHFKDGGGSLMAPYMAYGRAYDAADADLMALDAIGWDVSTAPVPEPGTYALLLSGLAVLAWAGRRRS</sequence>
<evidence type="ECO:0000259" key="2">
    <source>
        <dbReference type="Pfam" id="PF07589"/>
    </source>
</evidence>
<dbReference type="GO" id="GO:0008237">
    <property type="term" value="F:metallopeptidase activity"/>
    <property type="evidence" value="ECO:0007669"/>
    <property type="project" value="UniProtKB-KW"/>
</dbReference>